<dbReference type="InterPro" id="IPR008258">
    <property type="entry name" value="Transglycosylase_SLT_dom_1"/>
</dbReference>
<sequence length="253" mass="27232">MPIGRGPGGTPRWMIPYLIICLAALLLAAAVLYLTAVHVPAAVARLPHDAASPRPVHGVPYATLINHAAETHHLNPALVAAVVAVESGFNARARSPRGAHGLMQVLPVTWREFGGGQTCAPEIARLTDPPCMDDPAANLETGTVYLRRLVDQFKGELPLALAAYNAGAGTVQEHDGIPPFPETTRYLRQVALAWFHLQRDGTLTPVWKRLLSLVGLGPYARSVALIFLSALIAPFLRRAPRAPLVALGRETRR</sequence>
<dbReference type="InterPro" id="IPR023346">
    <property type="entry name" value="Lysozyme-like_dom_sf"/>
</dbReference>
<comment type="caution">
    <text evidence="3">The sequence shown here is derived from an EMBL/GenBank/DDBJ whole genome shotgun (WGS) entry which is preliminary data.</text>
</comment>
<reference evidence="3 4" key="1">
    <citation type="journal article" date="2019" name="Nat. Microbiol.">
        <title>Mediterranean grassland soil C-N compound turnover is dependent on rainfall and depth, and is mediated by genomically divergent microorganisms.</title>
        <authorList>
            <person name="Diamond S."/>
            <person name="Andeer P.F."/>
            <person name="Li Z."/>
            <person name="Crits-Christoph A."/>
            <person name="Burstein D."/>
            <person name="Anantharaman K."/>
            <person name="Lane K.R."/>
            <person name="Thomas B.C."/>
            <person name="Pan C."/>
            <person name="Northen T.R."/>
            <person name="Banfield J.F."/>
        </authorList>
    </citation>
    <scope>NUCLEOTIDE SEQUENCE [LARGE SCALE GENOMIC DNA]</scope>
    <source>
        <strain evidence="3">NP_6</strain>
    </source>
</reference>
<dbReference type="Proteomes" id="UP000318093">
    <property type="component" value="Unassembled WGS sequence"/>
</dbReference>
<name>A0A537JCU3_9BACT</name>
<protein>
    <submittedName>
        <fullName evidence="3">Lytic transglycosylase domain-containing protein</fullName>
    </submittedName>
</protein>
<dbReference type="SUPFAM" id="SSF53955">
    <property type="entry name" value="Lysozyme-like"/>
    <property type="match status" value="1"/>
</dbReference>
<feature type="domain" description="Transglycosylase SLT" evidence="2">
    <location>
        <begin position="64"/>
        <end position="174"/>
    </location>
</feature>
<evidence type="ECO:0000313" key="3">
    <source>
        <dbReference type="EMBL" id="TMI81345.1"/>
    </source>
</evidence>
<dbReference type="PANTHER" id="PTHR37423:SF2">
    <property type="entry name" value="MEMBRANE-BOUND LYTIC MUREIN TRANSGLYCOSYLASE C"/>
    <property type="match status" value="1"/>
</dbReference>
<dbReference type="CDD" id="cd16896">
    <property type="entry name" value="LT_Slt70-like"/>
    <property type="match status" value="1"/>
</dbReference>
<feature type="transmembrane region" description="Helical" evidence="1">
    <location>
        <begin position="218"/>
        <end position="236"/>
    </location>
</feature>
<evidence type="ECO:0000259" key="2">
    <source>
        <dbReference type="Pfam" id="PF01464"/>
    </source>
</evidence>
<dbReference type="Pfam" id="PF01464">
    <property type="entry name" value="SLT"/>
    <property type="match status" value="1"/>
</dbReference>
<keyword evidence="1" id="KW-0472">Membrane</keyword>
<dbReference type="AlphaFoldDB" id="A0A537JCU3"/>
<feature type="transmembrane region" description="Helical" evidence="1">
    <location>
        <begin position="15"/>
        <end position="36"/>
    </location>
</feature>
<dbReference type="Gene3D" id="1.10.530.10">
    <property type="match status" value="1"/>
</dbReference>
<gene>
    <name evidence="3" type="ORF">E6H03_07170</name>
</gene>
<evidence type="ECO:0000256" key="1">
    <source>
        <dbReference type="SAM" id="Phobius"/>
    </source>
</evidence>
<dbReference type="PANTHER" id="PTHR37423">
    <property type="entry name" value="SOLUBLE LYTIC MUREIN TRANSGLYCOSYLASE-RELATED"/>
    <property type="match status" value="1"/>
</dbReference>
<proteinExistence type="predicted"/>
<organism evidence="3 4">
    <name type="scientific">Candidatus Segetimicrobium genomatis</name>
    <dbReference type="NCBI Taxonomy" id="2569760"/>
    <lineage>
        <taxon>Bacteria</taxon>
        <taxon>Bacillati</taxon>
        <taxon>Candidatus Sysuimicrobiota</taxon>
        <taxon>Candidatus Sysuimicrobiia</taxon>
        <taxon>Candidatus Sysuimicrobiales</taxon>
        <taxon>Candidatus Segetimicrobiaceae</taxon>
        <taxon>Candidatus Segetimicrobium</taxon>
    </lineage>
</organism>
<keyword evidence="1" id="KW-1133">Transmembrane helix</keyword>
<accession>A0A537JCU3</accession>
<evidence type="ECO:0000313" key="4">
    <source>
        <dbReference type="Proteomes" id="UP000318093"/>
    </source>
</evidence>
<keyword evidence="1" id="KW-0812">Transmembrane</keyword>
<dbReference type="EMBL" id="VBAN01000213">
    <property type="protein sequence ID" value="TMI81345.1"/>
    <property type="molecule type" value="Genomic_DNA"/>
</dbReference>